<evidence type="ECO:0000313" key="16">
    <source>
        <dbReference type="Proteomes" id="UP001177003"/>
    </source>
</evidence>
<keyword evidence="7 14" id="KW-0732">Signal</keyword>
<dbReference type="FunFam" id="3.80.10.10:FF:000041">
    <property type="entry name" value="LRR receptor-like serine/threonine-protein kinase ERECTA"/>
    <property type="match status" value="1"/>
</dbReference>
<keyword evidence="10 13" id="KW-0472">Membrane</keyword>
<dbReference type="InterPro" id="IPR032675">
    <property type="entry name" value="LRR_dom_sf"/>
</dbReference>
<evidence type="ECO:0000256" key="11">
    <source>
        <dbReference type="ARBA" id="ARBA00023170"/>
    </source>
</evidence>
<dbReference type="GO" id="GO:0006952">
    <property type="term" value="P:defense response"/>
    <property type="evidence" value="ECO:0007669"/>
    <property type="project" value="UniProtKB-ARBA"/>
</dbReference>
<dbReference type="PRINTS" id="PR00019">
    <property type="entry name" value="LEURICHRPT"/>
</dbReference>
<evidence type="ECO:0000256" key="7">
    <source>
        <dbReference type="ARBA" id="ARBA00022729"/>
    </source>
</evidence>
<evidence type="ECO:0000256" key="6">
    <source>
        <dbReference type="ARBA" id="ARBA00022692"/>
    </source>
</evidence>
<keyword evidence="16" id="KW-1185">Reference proteome</keyword>
<evidence type="ECO:0000256" key="9">
    <source>
        <dbReference type="ARBA" id="ARBA00022989"/>
    </source>
</evidence>
<dbReference type="Gene3D" id="3.80.10.10">
    <property type="entry name" value="Ribonuclease Inhibitor"/>
    <property type="match status" value="5"/>
</dbReference>
<dbReference type="GO" id="GO:0005886">
    <property type="term" value="C:plasma membrane"/>
    <property type="evidence" value="ECO:0007669"/>
    <property type="project" value="UniProtKB-SubCell"/>
</dbReference>
<organism evidence="15 16">
    <name type="scientific">Lactuca saligna</name>
    <name type="common">Willowleaf lettuce</name>
    <dbReference type="NCBI Taxonomy" id="75948"/>
    <lineage>
        <taxon>Eukaryota</taxon>
        <taxon>Viridiplantae</taxon>
        <taxon>Streptophyta</taxon>
        <taxon>Embryophyta</taxon>
        <taxon>Tracheophyta</taxon>
        <taxon>Spermatophyta</taxon>
        <taxon>Magnoliopsida</taxon>
        <taxon>eudicotyledons</taxon>
        <taxon>Gunneridae</taxon>
        <taxon>Pentapetalae</taxon>
        <taxon>asterids</taxon>
        <taxon>campanulids</taxon>
        <taxon>Asterales</taxon>
        <taxon>Asteraceae</taxon>
        <taxon>Cichorioideae</taxon>
        <taxon>Cichorieae</taxon>
        <taxon>Lactucinae</taxon>
        <taxon>Lactuca</taxon>
    </lineage>
</organism>
<keyword evidence="4" id="KW-1003">Cell membrane</keyword>
<accession>A0AA35Y6Y3</accession>
<dbReference type="SMART" id="SM00365">
    <property type="entry name" value="LRR_SD22"/>
    <property type="match status" value="9"/>
</dbReference>
<sequence length="1328" mass="148470">MECWACSKRKSLQYSLLMLMMIHILVAGHTQGDCVEEERKALLEIKASLMKSYDSEIDKFLPTWVDYGSGTPGDGGNNCCDWERINCSTTTGHVTELSLYNLRGAKDVYMDNESKLWPLNVSLFLHFNELTSLNLSDNFLDKEFIKTGLERLSSLKKLEVLDLSGNRDIDNDILPSLKTLASLKVLDLSHTSLNGNFPTNEFAALENLEMLDLSDCGFNGTFEIPGSERVSVLKKLKTLNVAGNKFNESIIRSLNTLSLLTSLDLSHSLMSGPFPAQEFAALENLETLDLSYCGFSGTFEIQGSERDVILRKLKTLNLAYNRFNESVITSLSILSSLTNLDLSYNQMSGSFPAQELSHLTNLEELDLSETELNSAPNIQACKTLLKLKRLKSINLSDNNFNKSIISCLSALPSLKILDLSHSFSWGSSFPVQEIFTLPDLEVLFLRDNGFNGTIPMEAFASFHHLEMLDLSGNSFVGIIPSAIPALSSLRAVSFAYNYLNGSLSDHGLCELKNLHELELSGNMLHGTLPQCLKNLSSLKLLDISSNQFSGILKPSLIANLTSLEYIDFSHNKFEGSFSFSSLSNHIKLEVVRFRSDNDKFEVETEEPIGWIPMFQLEILELSNCNMKMPKGHVIPGFLVHQHKLRLLDMSQNSLEGHFPNWLVKNNTYLEGLVLRNNLFVGMPLYRNANMLELDMSGNGMIGTLPDDIPKFFPNMGHLNLSMNSLSGVIPSSVGELSELVMLDLSDNELSGEIPKGFFTKKSSLMILKLSKNKLHGQVLSGNLTWGSLYLVYLDSNHFTGKIGNKSNKETHESLSVLDISNNLFTGIIPDWISNMSSLSELVVRNNSFQGPFPCGAAPFSFLDISHNSFSGPIPSCLNLQDMEHLLLGSNKFIGSIPKSFRNLTQVLTLDIGDNSLSGRIPTFLGELSTLRILLLRKNNLSDSIPKQLCQLSKVSLLDLSGNSLSGSVPSCLHNITGPTDLAFFKYVKVRYRLDSSPHYGSILLGMHPIYLNSEVLETQDEIQYTTKRLFLSYKGGILDYMTGLDLSSNKLTGEIPQELGGLSQIRALNLSHNQLTGPIPASFSNLANIESLDLSSNSLTGKVPSELIQINFLSFFDVSHNNLSGRLPEMKGQFSTFTKASYQGNPLLCGPPLDNRCITQSQASKEEKRTEKWYDIDMTCFYGSSSSTCVVFLLGFFALLYINPYWRRWWLNSVEEFRRLFPTADASSILLHLSVRQLVLHLPQIGRHVWCFFNLLRWRFTSIQKLYEQSVFILPLIIKFQVVEVLISTTFKTVVFENQRQHPKCRYVHATLEKNTDITHHSGGTWSG</sequence>
<name>A0AA35Y6Y3_LACSI</name>
<evidence type="ECO:0000313" key="15">
    <source>
        <dbReference type="EMBL" id="CAI9267420.1"/>
    </source>
</evidence>
<proteinExistence type="inferred from homology"/>
<keyword evidence="5" id="KW-0433">Leucine-rich repeat</keyword>
<comment type="similarity">
    <text evidence="3">Belongs to the RLP family.</text>
</comment>
<comment type="subcellular location">
    <subcellularLocation>
        <location evidence="2">Cell membrane</location>
    </subcellularLocation>
    <subcellularLocation>
        <location evidence="1">Membrane</location>
        <topology evidence="1">Single-pass membrane protein</topology>
    </subcellularLocation>
</comment>
<evidence type="ECO:0000256" key="8">
    <source>
        <dbReference type="ARBA" id="ARBA00022737"/>
    </source>
</evidence>
<dbReference type="Gene3D" id="3.30.1490.310">
    <property type="match status" value="1"/>
</dbReference>
<evidence type="ECO:0000256" key="10">
    <source>
        <dbReference type="ARBA" id="ARBA00023136"/>
    </source>
</evidence>
<evidence type="ECO:0000256" key="13">
    <source>
        <dbReference type="SAM" id="Phobius"/>
    </source>
</evidence>
<evidence type="ECO:0000256" key="14">
    <source>
        <dbReference type="SAM" id="SignalP"/>
    </source>
</evidence>
<evidence type="ECO:0000256" key="12">
    <source>
        <dbReference type="ARBA" id="ARBA00023180"/>
    </source>
</evidence>
<keyword evidence="6 13" id="KW-0812">Transmembrane</keyword>
<protein>
    <recommendedName>
        <fullName evidence="17">Leucine-rich repeat-containing N-terminal plant-type domain-containing protein</fullName>
    </recommendedName>
</protein>
<feature type="transmembrane region" description="Helical" evidence="13">
    <location>
        <begin position="1181"/>
        <end position="1202"/>
    </location>
</feature>
<keyword evidence="12" id="KW-0325">Glycoprotein</keyword>
<keyword evidence="8" id="KW-0677">Repeat</keyword>
<keyword evidence="9 13" id="KW-1133">Transmembrane helix</keyword>
<dbReference type="InterPro" id="IPR051502">
    <property type="entry name" value="RLP_Defense_Trigger"/>
</dbReference>
<dbReference type="GO" id="GO:0051707">
    <property type="term" value="P:response to other organism"/>
    <property type="evidence" value="ECO:0007669"/>
    <property type="project" value="UniProtKB-ARBA"/>
</dbReference>
<evidence type="ECO:0008006" key="17">
    <source>
        <dbReference type="Google" id="ProtNLM"/>
    </source>
</evidence>
<dbReference type="SMART" id="SM00369">
    <property type="entry name" value="LRR_TYP"/>
    <property type="match status" value="13"/>
</dbReference>
<dbReference type="PANTHER" id="PTHR48062:SF21">
    <property type="entry name" value="RECEPTOR-LIKE PROTEIN 12"/>
    <property type="match status" value="1"/>
</dbReference>
<dbReference type="Pfam" id="PF00560">
    <property type="entry name" value="LRR_1"/>
    <property type="match status" value="6"/>
</dbReference>
<dbReference type="FunFam" id="3.80.10.10:FF:000095">
    <property type="entry name" value="LRR receptor-like serine/threonine-protein kinase GSO1"/>
    <property type="match status" value="2"/>
</dbReference>
<dbReference type="Pfam" id="PF13855">
    <property type="entry name" value="LRR_8"/>
    <property type="match status" value="3"/>
</dbReference>
<gene>
    <name evidence="15" type="ORF">LSALG_LOCUS7906</name>
</gene>
<evidence type="ECO:0000256" key="2">
    <source>
        <dbReference type="ARBA" id="ARBA00004236"/>
    </source>
</evidence>
<evidence type="ECO:0000256" key="5">
    <source>
        <dbReference type="ARBA" id="ARBA00022614"/>
    </source>
</evidence>
<feature type="chain" id="PRO_5041306410" description="Leucine-rich repeat-containing N-terminal plant-type domain-containing protein" evidence="14">
    <location>
        <begin position="33"/>
        <end position="1328"/>
    </location>
</feature>
<dbReference type="SUPFAM" id="SSF52058">
    <property type="entry name" value="L domain-like"/>
    <property type="match status" value="2"/>
</dbReference>
<reference evidence="15" key="1">
    <citation type="submission" date="2023-04" db="EMBL/GenBank/DDBJ databases">
        <authorList>
            <person name="Vijverberg K."/>
            <person name="Xiong W."/>
            <person name="Schranz E."/>
        </authorList>
    </citation>
    <scope>NUCLEOTIDE SEQUENCE</scope>
</reference>
<feature type="signal peptide" evidence="14">
    <location>
        <begin position="1"/>
        <end position="32"/>
    </location>
</feature>
<evidence type="ECO:0000256" key="3">
    <source>
        <dbReference type="ARBA" id="ARBA00009592"/>
    </source>
</evidence>
<dbReference type="Proteomes" id="UP001177003">
    <property type="component" value="Chromosome 1"/>
</dbReference>
<dbReference type="InterPro" id="IPR003591">
    <property type="entry name" value="Leu-rich_rpt_typical-subtyp"/>
</dbReference>
<dbReference type="SUPFAM" id="SSF52047">
    <property type="entry name" value="RNI-like"/>
    <property type="match status" value="2"/>
</dbReference>
<keyword evidence="11" id="KW-0675">Receptor</keyword>
<evidence type="ECO:0000256" key="1">
    <source>
        <dbReference type="ARBA" id="ARBA00004167"/>
    </source>
</evidence>
<dbReference type="EMBL" id="OX465077">
    <property type="protein sequence ID" value="CAI9267420.1"/>
    <property type="molecule type" value="Genomic_DNA"/>
</dbReference>
<dbReference type="FunFam" id="3.80.10.10:FF:000213">
    <property type="entry name" value="Tyrosine-sulfated glycopeptide receptor 1"/>
    <property type="match status" value="1"/>
</dbReference>
<dbReference type="PANTHER" id="PTHR48062">
    <property type="entry name" value="RECEPTOR-LIKE PROTEIN 14"/>
    <property type="match status" value="1"/>
</dbReference>
<dbReference type="InterPro" id="IPR001611">
    <property type="entry name" value="Leu-rich_rpt"/>
</dbReference>
<evidence type="ECO:0000256" key="4">
    <source>
        <dbReference type="ARBA" id="ARBA00022475"/>
    </source>
</evidence>